<reference evidence="3" key="1">
    <citation type="submission" date="2020-09" db="EMBL/GenBank/DDBJ databases">
        <title>Whole genome shotgun sequence of Streptomyces cinnamonensis NBRC 15873.</title>
        <authorList>
            <person name="Komaki H."/>
            <person name="Tamura T."/>
        </authorList>
    </citation>
    <scope>NUCLEOTIDE SEQUENCE [LARGE SCALE GENOMIC DNA]</scope>
    <source>
        <strain evidence="3">NBRC 15873</strain>
    </source>
</reference>
<name>A0ABQ3NMU3_STRVG</name>
<comment type="caution">
    <text evidence="2">The sequence shown here is derived from an EMBL/GenBank/DDBJ whole genome shotgun (WGS) entry which is preliminary data.</text>
</comment>
<accession>A0ABQ3NMU3</accession>
<evidence type="ECO:0000313" key="2">
    <source>
        <dbReference type="EMBL" id="GHI14044.1"/>
    </source>
</evidence>
<proteinExistence type="predicted"/>
<feature type="region of interest" description="Disordered" evidence="1">
    <location>
        <begin position="40"/>
        <end position="61"/>
    </location>
</feature>
<dbReference type="Proteomes" id="UP000660554">
    <property type="component" value="Unassembled WGS sequence"/>
</dbReference>
<protein>
    <recommendedName>
        <fullName evidence="4">Resolvase HTH domain-containing protein</fullName>
    </recommendedName>
</protein>
<dbReference type="GeneID" id="86952506"/>
<evidence type="ECO:0000256" key="1">
    <source>
        <dbReference type="SAM" id="MobiDB-lite"/>
    </source>
</evidence>
<evidence type="ECO:0008006" key="4">
    <source>
        <dbReference type="Google" id="ProtNLM"/>
    </source>
</evidence>
<organism evidence="2 3">
    <name type="scientific">Streptomyces virginiae</name>
    <name type="common">Streptomyces cinnamonensis</name>
    <dbReference type="NCBI Taxonomy" id="1961"/>
    <lineage>
        <taxon>Bacteria</taxon>
        <taxon>Bacillati</taxon>
        <taxon>Actinomycetota</taxon>
        <taxon>Actinomycetes</taxon>
        <taxon>Kitasatosporales</taxon>
        <taxon>Streptomycetaceae</taxon>
        <taxon>Streptomyces</taxon>
    </lineage>
</organism>
<dbReference type="EMBL" id="BNDV01000008">
    <property type="protein sequence ID" value="GHI14044.1"/>
    <property type="molecule type" value="Genomic_DNA"/>
</dbReference>
<dbReference type="RefSeq" id="WP_191870022.1">
    <property type="nucleotide sequence ID" value="NZ_BMRU01000052.1"/>
</dbReference>
<evidence type="ECO:0000313" key="3">
    <source>
        <dbReference type="Proteomes" id="UP000660554"/>
    </source>
</evidence>
<keyword evidence="3" id="KW-1185">Reference proteome</keyword>
<sequence length="61" mass="6664">MLDPDQAEKLVEAFGEGTAVKALARQHQVDPKTIRRALDAAGARELPEQLPGRRGASRTLR</sequence>
<gene>
    <name evidence="2" type="ORF">Scinn_35070</name>
</gene>